<evidence type="ECO:0000256" key="1">
    <source>
        <dbReference type="ARBA" id="ARBA00008876"/>
    </source>
</evidence>
<dbReference type="GO" id="GO:0016829">
    <property type="term" value="F:lyase activity"/>
    <property type="evidence" value="ECO:0007669"/>
    <property type="project" value="UniProtKB-KW"/>
</dbReference>
<dbReference type="GO" id="GO:0046872">
    <property type="term" value="F:metal ion binding"/>
    <property type="evidence" value="ECO:0007669"/>
    <property type="project" value="UniProtKB-KW"/>
</dbReference>
<accession>X1JJ64</accession>
<dbReference type="InterPro" id="IPR004646">
    <property type="entry name" value="Fe-S_hydro-lyase_TtdA-typ_cat"/>
</dbReference>
<sequence>GDLYTAVNEGVRRGYDRGYLRKSVVRQPFSARVNTKDNTP</sequence>
<dbReference type="GO" id="GO:0051539">
    <property type="term" value="F:4 iron, 4 sulfur cluster binding"/>
    <property type="evidence" value="ECO:0007669"/>
    <property type="project" value="UniProtKB-KW"/>
</dbReference>
<feature type="domain" description="Fe-S hydro-lyase tartrate dehydratase alpha-type catalytic" evidence="7">
    <location>
        <begin position="2"/>
        <end position="40"/>
    </location>
</feature>
<keyword evidence="2" id="KW-0004">4Fe-4S</keyword>
<keyword evidence="3" id="KW-0479">Metal-binding</keyword>
<evidence type="ECO:0000256" key="2">
    <source>
        <dbReference type="ARBA" id="ARBA00022485"/>
    </source>
</evidence>
<evidence type="ECO:0000256" key="3">
    <source>
        <dbReference type="ARBA" id="ARBA00022723"/>
    </source>
</evidence>
<comment type="similarity">
    <text evidence="1">Belongs to the class-I fumarase family.</text>
</comment>
<evidence type="ECO:0000256" key="6">
    <source>
        <dbReference type="ARBA" id="ARBA00023239"/>
    </source>
</evidence>
<feature type="non-terminal residue" evidence="8">
    <location>
        <position position="40"/>
    </location>
</feature>
<keyword evidence="6" id="KW-0456">Lyase</keyword>
<evidence type="ECO:0000256" key="5">
    <source>
        <dbReference type="ARBA" id="ARBA00023014"/>
    </source>
</evidence>
<reference evidence="8" key="1">
    <citation type="journal article" date="2014" name="Front. Microbiol.">
        <title>High frequency of phylogenetically diverse reductive dehalogenase-homologous genes in deep subseafloor sedimentary metagenomes.</title>
        <authorList>
            <person name="Kawai M."/>
            <person name="Futagami T."/>
            <person name="Toyoda A."/>
            <person name="Takaki Y."/>
            <person name="Nishi S."/>
            <person name="Hori S."/>
            <person name="Arai W."/>
            <person name="Tsubouchi T."/>
            <person name="Morono Y."/>
            <person name="Uchiyama I."/>
            <person name="Ito T."/>
            <person name="Fujiyama A."/>
            <person name="Inagaki F."/>
            <person name="Takami H."/>
        </authorList>
    </citation>
    <scope>NUCLEOTIDE SEQUENCE</scope>
    <source>
        <strain evidence="8">Expedition CK06-06</strain>
    </source>
</reference>
<dbReference type="AlphaFoldDB" id="X1JJ64"/>
<comment type="caution">
    <text evidence="8">The sequence shown here is derived from an EMBL/GenBank/DDBJ whole genome shotgun (WGS) entry which is preliminary data.</text>
</comment>
<gene>
    <name evidence="8" type="ORF">S03H2_72909</name>
</gene>
<evidence type="ECO:0000259" key="7">
    <source>
        <dbReference type="Pfam" id="PF05681"/>
    </source>
</evidence>
<feature type="non-terminal residue" evidence="8">
    <location>
        <position position="1"/>
    </location>
</feature>
<organism evidence="8">
    <name type="scientific">marine sediment metagenome</name>
    <dbReference type="NCBI Taxonomy" id="412755"/>
    <lineage>
        <taxon>unclassified sequences</taxon>
        <taxon>metagenomes</taxon>
        <taxon>ecological metagenomes</taxon>
    </lineage>
</organism>
<dbReference type="EMBL" id="BARU01049608">
    <property type="protein sequence ID" value="GAH94781.1"/>
    <property type="molecule type" value="Genomic_DNA"/>
</dbReference>
<protein>
    <recommendedName>
        <fullName evidence="7">Fe-S hydro-lyase tartrate dehydratase alpha-type catalytic domain-containing protein</fullName>
    </recommendedName>
</protein>
<evidence type="ECO:0000313" key="8">
    <source>
        <dbReference type="EMBL" id="GAH94781.1"/>
    </source>
</evidence>
<name>X1JJ64_9ZZZZ</name>
<keyword evidence="5" id="KW-0411">Iron-sulfur</keyword>
<proteinExistence type="inferred from homology"/>
<dbReference type="Pfam" id="PF05681">
    <property type="entry name" value="Fumerase"/>
    <property type="match status" value="1"/>
</dbReference>
<keyword evidence="4" id="KW-0408">Iron</keyword>
<evidence type="ECO:0000256" key="4">
    <source>
        <dbReference type="ARBA" id="ARBA00023004"/>
    </source>
</evidence>